<evidence type="ECO:0000313" key="2">
    <source>
        <dbReference type="EMBL" id="CCG07461.1"/>
    </source>
</evidence>
<dbReference type="HOGENOM" id="CLU_1069109_0_0_5"/>
<feature type="compositionally biased region" description="Low complexity" evidence="1">
    <location>
        <begin position="247"/>
        <end position="260"/>
    </location>
</feature>
<dbReference type="AlphaFoldDB" id="H6SRD2"/>
<feature type="region of interest" description="Disordered" evidence="1">
    <location>
        <begin position="233"/>
        <end position="260"/>
    </location>
</feature>
<protein>
    <submittedName>
        <fullName evidence="2">Uncharacterized protein</fullName>
    </submittedName>
</protein>
<proteinExistence type="predicted"/>
<evidence type="ECO:0000313" key="3">
    <source>
        <dbReference type="Proteomes" id="UP000033220"/>
    </source>
</evidence>
<dbReference type="PATRIC" id="fig|1150469.3.peg.961"/>
<evidence type="ECO:0000256" key="1">
    <source>
        <dbReference type="SAM" id="MobiDB-lite"/>
    </source>
</evidence>
<reference evidence="2 3" key="1">
    <citation type="submission" date="2012-02" db="EMBL/GenBank/DDBJ databases">
        <title>Shotgun genome sequence of Phaeospirillum photometricum DSM 122.</title>
        <authorList>
            <person name="Duquesne K."/>
            <person name="Sturgis J."/>
        </authorList>
    </citation>
    <scope>NUCLEOTIDE SEQUENCE [LARGE SCALE GENOMIC DNA]</scope>
    <source>
        <strain evidence="3">DSM122</strain>
    </source>
</reference>
<keyword evidence="3" id="KW-1185">Reference proteome</keyword>
<organism evidence="2 3">
    <name type="scientific">Pararhodospirillum photometricum DSM 122</name>
    <dbReference type="NCBI Taxonomy" id="1150469"/>
    <lineage>
        <taxon>Bacteria</taxon>
        <taxon>Pseudomonadati</taxon>
        <taxon>Pseudomonadota</taxon>
        <taxon>Alphaproteobacteria</taxon>
        <taxon>Rhodospirillales</taxon>
        <taxon>Rhodospirillaceae</taxon>
        <taxon>Pararhodospirillum</taxon>
    </lineage>
</organism>
<dbReference type="Proteomes" id="UP000033220">
    <property type="component" value="Chromosome DSM 122"/>
</dbReference>
<gene>
    <name evidence="2" type="ORF">RSPPHO_00835</name>
</gene>
<dbReference type="GO" id="GO:0016740">
    <property type="term" value="F:transferase activity"/>
    <property type="evidence" value="ECO:0007669"/>
    <property type="project" value="UniProtKB-KW"/>
</dbReference>
<dbReference type="eggNOG" id="COG0784">
    <property type="taxonomic scope" value="Bacteria"/>
</dbReference>
<accession>H6SRD2</accession>
<sequence length="260" mass="27386">MMSASPGALSSVPAAPESFSAPWRILVVEPTPEGRAAVFFALQDVELLGRPLLLVPAGTTVEACRIVRSAEAPAVALIDVGEEGPAALEVLLGRVRAQAPAEMRLVLWVRHPSQIPPLSMLTRHDVSDVCRRSDLTQGRLLIVLHVTLCAYEQRLRLRYYREGVVEALVALEDPRSRGRLETLARGLLLQITGLLGGDGSALVASGPGSDAAADPIGFVVLGGCGRFAGLSGTSVSSQRGEGGLSWRPLPRLPAAPRGVA</sequence>
<keyword evidence="2" id="KW-0808">Transferase</keyword>
<name>H6SRD2_PARPM</name>
<dbReference type="EMBL" id="HE663493">
    <property type="protein sequence ID" value="CCG07461.1"/>
    <property type="molecule type" value="Genomic_DNA"/>
</dbReference>
<dbReference type="KEGG" id="rpm:RSPPHO_00835"/>
<dbReference type="STRING" id="1150469.RSPPHO_00835"/>